<dbReference type="PANTHER" id="PTHR15721:SF2">
    <property type="entry name" value="PROTEIN TALPID3"/>
    <property type="match status" value="1"/>
</dbReference>
<feature type="compositionally biased region" description="Polar residues" evidence="1">
    <location>
        <begin position="1"/>
        <end position="19"/>
    </location>
</feature>
<dbReference type="GO" id="GO:0007224">
    <property type="term" value="P:smoothened signaling pathway"/>
    <property type="evidence" value="ECO:0007669"/>
    <property type="project" value="InterPro"/>
</dbReference>
<organism evidence="2 3">
    <name type="scientific">Perca flavescens</name>
    <name type="common">American yellow perch</name>
    <name type="synonym">Morone flavescens</name>
    <dbReference type="NCBI Taxonomy" id="8167"/>
    <lineage>
        <taxon>Eukaryota</taxon>
        <taxon>Metazoa</taxon>
        <taxon>Chordata</taxon>
        <taxon>Craniata</taxon>
        <taxon>Vertebrata</taxon>
        <taxon>Euteleostomi</taxon>
        <taxon>Actinopterygii</taxon>
        <taxon>Neopterygii</taxon>
        <taxon>Teleostei</taxon>
        <taxon>Neoteleostei</taxon>
        <taxon>Acanthomorphata</taxon>
        <taxon>Eupercaria</taxon>
        <taxon>Perciformes</taxon>
        <taxon>Percoidei</taxon>
        <taxon>Percidae</taxon>
        <taxon>Percinae</taxon>
        <taxon>Perca</taxon>
    </lineage>
</organism>
<feature type="compositionally biased region" description="Basic and acidic residues" evidence="1">
    <location>
        <begin position="88"/>
        <end position="103"/>
    </location>
</feature>
<keyword evidence="3" id="KW-1185">Reference proteome</keyword>
<evidence type="ECO:0000256" key="1">
    <source>
        <dbReference type="SAM" id="MobiDB-lite"/>
    </source>
</evidence>
<dbReference type="PANTHER" id="PTHR15721">
    <property type="entry name" value="KIAA0586 PROTEIN"/>
    <property type="match status" value="1"/>
</dbReference>
<dbReference type="STRING" id="8167.A0A484C3D1"/>
<feature type="compositionally biased region" description="Basic residues" evidence="1">
    <location>
        <begin position="104"/>
        <end position="113"/>
    </location>
</feature>
<dbReference type="Proteomes" id="UP000295070">
    <property type="component" value="Chromosome 20"/>
</dbReference>
<dbReference type="GO" id="GO:0036064">
    <property type="term" value="C:ciliary basal body"/>
    <property type="evidence" value="ECO:0007669"/>
    <property type="project" value="TreeGrafter"/>
</dbReference>
<feature type="compositionally biased region" description="Basic and acidic residues" evidence="1">
    <location>
        <begin position="70"/>
        <end position="79"/>
    </location>
</feature>
<evidence type="ECO:0000313" key="2">
    <source>
        <dbReference type="EMBL" id="TDG98480.1"/>
    </source>
</evidence>
<dbReference type="AlphaFoldDB" id="A0A484C3D1"/>
<feature type="compositionally biased region" description="Polar residues" evidence="1">
    <location>
        <begin position="304"/>
        <end position="315"/>
    </location>
</feature>
<feature type="compositionally biased region" description="Polar residues" evidence="1">
    <location>
        <begin position="57"/>
        <end position="68"/>
    </location>
</feature>
<evidence type="ECO:0000313" key="3">
    <source>
        <dbReference type="Proteomes" id="UP000295070"/>
    </source>
</evidence>
<reference evidence="2 3" key="1">
    <citation type="submission" date="2019-01" db="EMBL/GenBank/DDBJ databases">
        <title>A chromosome-scale genome assembly of the yellow perch, Perca flavescens.</title>
        <authorList>
            <person name="Feron R."/>
            <person name="Morvezen R."/>
            <person name="Bestin A."/>
            <person name="Haffray P."/>
            <person name="Klopp C."/>
            <person name="Zahm M."/>
            <person name="Cabau C."/>
            <person name="Roques C."/>
            <person name="Donnadieu C."/>
            <person name="Bouchez O."/>
            <person name="Christie M."/>
            <person name="Larson W."/>
            <person name="Guiguen Y."/>
        </authorList>
    </citation>
    <scope>NUCLEOTIDE SEQUENCE [LARGE SCALE GENOMIC DNA]</scope>
    <source>
        <strain evidence="2">YP-PL-M2</strain>
        <tissue evidence="2">Blood</tissue>
    </source>
</reference>
<dbReference type="InterPro" id="IPR029246">
    <property type="entry name" value="TALPID3"/>
</dbReference>
<evidence type="ECO:0008006" key="4">
    <source>
        <dbReference type="Google" id="ProtNLM"/>
    </source>
</evidence>
<comment type="caution">
    <text evidence="2">The sequence shown here is derived from an EMBL/GenBank/DDBJ whole genome shotgun (WGS) entry which is preliminary data.</text>
</comment>
<gene>
    <name evidence="2" type="ORF">EPR50_G00200840</name>
</gene>
<dbReference type="GO" id="GO:0005814">
    <property type="term" value="C:centriole"/>
    <property type="evidence" value="ECO:0007669"/>
    <property type="project" value="TreeGrafter"/>
</dbReference>
<feature type="region of interest" description="Disordered" evidence="1">
    <location>
        <begin position="303"/>
        <end position="342"/>
    </location>
</feature>
<name>A0A484C3D1_PERFV</name>
<dbReference type="EMBL" id="SCKG01000020">
    <property type="protein sequence ID" value="TDG98480.1"/>
    <property type="molecule type" value="Genomic_DNA"/>
</dbReference>
<feature type="compositionally biased region" description="Basic and acidic residues" evidence="1">
    <location>
        <begin position="332"/>
        <end position="342"/>
    </location>
</feature>
<sequence length="342" mass="35894">MLSQPGASPDQSACSSNTGDVLIRSTRVLVSDQRPEPGPGCVQITVQKLRDPPVQPPLSSGAENQQQRPKSREKPDRAAPLRAAAHPQPDRLKKPGPTKENKEPRRRVSPVRKTHSDQQPGHDLLTSHFASGGRGLVLAALKQRSHSAPHRREVSVQLLDPGPLQTGYQDAPGPSTSSQDAAGVAGIQMEAGLPSGRLGDATNAAAAAAAAAAAVTAAAPLIKAQSDMEARVSQLVEGVQQLLQANRRGQGRGLSQQTLHHLETLQSQLLESALRMVTGHAPVTSDLTASGLQVTHLPDAAGNVLSNQKQGSSATRAPAASVETGPVAMATPHRDRRPEQIR</sequence>
<proteinExistence type="predicted"/>
<accession>A0A484C3D1</accession>
<dbReference type="Pfam" id="PF15324">
    <property type="entry name" value="TALPID3"/>
    <property type="match status" value="1"/>
</dbReference>
<protein>
    <recommendedName>
        <fullName evidence="4">Protein TALPID3</fullName>
    </recommendedName>
</protein>
<feature type="region of interest" description="Disordered" evidence="1">
    <location>
        <begin position="1"/>
        <end position="129"/>
    </location>
</feature>